<gene>
    <name evidence="4" type="ORF">ACFSJ0_56030</name>
</gene>
<dbReference type="PANTHER" id="PTHR34475:SF1">
    <property type="entry name" value="CYTOSKELETON PROTEIN RODZ"/>
    <property type="match status" value="1"/>
</dbReference>
<dbReference type="Proteomes" id="UP001597097">
    <property type="component" value="Unassembled WGS sequence"/>
</dbReference>
<evidence type="ECO:0000256" key="1">
    <source>
        <dbReference type="SAM" id="MobiDB-lite"/>
    </source>
</evidence>
<organism evidence="4 5">
    <name type="scientific">Nonomuraea guangzhouensis</name>
    <dbReference type="NCBI Taxonomy" id="1291555"/>
    <lineage>
        <taxon>Bacteria</taxon>
        <taxon>Bacillati</taxon>
        <taxon>Actinomycetota</taxon>
        <taxon>Actinomycetes</taxon>
        <taxon>Streptosporangiales</taxon>
        <taxon>Streptosporangiaceae</taxon>
        <taxon>Nonomuraea</taxon>
    </lineage>
</organism>
<evidence type="ECO:0000259" key="3">
    <source>
        <dbReference type="Pfam" id="PF13464"/>
    </source>
</evidence>
<dbReference type="Pfam" id="PF13413">
    <property type="entry name" value="HTH_25"/>
    <property type="match status" value="1"/>
</dbReference>
<dbReference type="Pfam" id="PF13464">
    <property type="entry name" value="RodZ_C"/>
    <property type="match status" value="1"/>
</dbReference>
<sequence length="250" mass="26713">MLAEARRTAGLTVTQLSEATRIREAIIYAIERDDFSQCGGDFYARGHVRAVAKAVGLDPVATVHFYDEEHSGAATPIRAAAVFQAERKIRINERRGLNWTMALGVALAIVMVFGAVRVLGGGTSDEVRTADSRLVPPNAPIGEHAPKASHAKGKKAKDDVKEKKDKMVVVKVKAKRASYLNVRDGKGLNLFTGTLPAGKSSTWKSESGVHLVIGDAGAVSLQVNGKDLGRAGARGEMVTRSFVPSEAQPR</sequence>
<dbReference type="RefSeq" id="WP_219527671.1">
    <property type="nucleotide sequence ID" value="NZ_JAHKRM010000002.1"/>
</dbReference>
<keyword evidence="2" id="KW-0812">Transmembrane</keyword>
<dbReference type="InterPro" id="IPR025194">
    <property type="entry name" value="RodZ-like_C"/>
</dbReference>
<dbReference type="PANTHER" id="PTHR34475">
    <property type="match status" value="1"/>
</dbReference>
<keyword evidence="5" id="KW-1185">Reference proteome</keyword>
<dbReference type="EMBL" id="JBHUCM010000067">
    <property type="protein sequence ID" value="MFD1546435.1"/>
    <property type="molecule type" value="Genomic_DNA"/>
</dbReference>
<dbReference type="InterPro" id="IPR050400">
    <property type="entry name" value="Bact_Cytoskel_RodZ"/>
</dbReference>
<reference evidence="5" key="1">
    <citation type="journal article" date="2019" name="Int. J. Syst. Evol. Microbiol.">
        <title>The Global Catalogue of Microorganisms (GCM) 10K type strain sequencing project: providing services to taxonomists for standard genome sequencing and annotation.</title>
        <authorList>
            <consortium name="The Broad Institute Genomics Platform"/>
            <consortium name="The Broad Institute Genome Sequencing Center for Infectious Disease"/>
            <person name="Wu L."/>
            <person name="Ma J."/>
        </authorList>
    </citation>
    <scope>NUCLEOTIDE SEQUENCE [LARGE SCALE GENOMIC DNA]</scope>
    <source>
        <strain evidence="5">CGMCC 1.15399</strain>
    </source>
</reference>
<evidence type="ECO:0000313" key="4">
    <source>
        <dbReference type="EMBL" id="MFD1546435.1"/>
    </source>
</evidence>
<feature type="transmembrane region" description="Helical" evidence="2">
    <location>
        <begin position="97"/>
        <end position="119"/>
    </location>
</feature>
<proteinExistence type="predicted"/>
<keyword evidence="2" id="KW-1133">Transmembrane helix</keyword>
<feature type="domain" description="Cytoskeleton protein RodZ-like C-terminal" evidence="3">
    <location>
        <begin position="172"/>
        <end position="238"/>
    </location>
</feature>
<accession>A0ABW4GUP9</accession>
<feature type="region of interest" description="Disordered" evidence="1">
    <location>
        <begin position="127"/>
        <end position="162"/>
    </location>
</feature>
<evidence type="ECO:0000313" key="5">
    <source>
        <dbReference type="Proteomes" id="UP001597097"/>
    </source>
</evidence>
<name>A0ABW4GUP9_9ACTN</name>
<comment type="caution">
    <text evidence="4">The sequence shown here is derived from an EMBL/GenBank/DDBJ whole genome shotgun (WGS) entry which is preliminary data.</text>
</comment>
<keyword evidence="2" id="KW-0472">Membrane</keyword>
<evidence type="ECO:0000256" key="2">
    <source>
        <dbReference type="SAM" id="Phobius"/>
    </source>
</evidence>
<protein>
    <submittedName>
        <fullName evidence="4">Helix-turn-helix domain-containing protein</fullName>
    </submittedName>
</protein>